<evidence type="ECO:0000256" key="1">
    <source>
        <dbReference type="SAM" id="MobiDB-lite"/>
    </source>
</evidence>
<evidence type="ECO:0000313" key="2">
    <source>
        <dbReference type="EMBL" id="KAG2267487.1"/>
    </source>
</evidence>
<comment type="caution">
    <text evidence="2">The sequence shown here is derived from an EMBL/GenBank/DDBJ whole genome shotgun (WGS) entry which is preliminary data.</text>
</comment>
<feature type="non-terminal residue" evidence="2">
    <location>
        <position position="1"/>
    </location>
</feature>
<dbReference type="Proteomes" id="UP000886595">
    <property type="component" value="Unassembled WGS sequence"/>
</dbReference>
<accession>A0A8X7QC58</accession>
<evidence type="ECO:0000313" key="3">
    <source>
        <dbReference type="Proteomes" id="UP000886595"/>
    </source>
</evidence>
<feature type="region of interest" description="Disordered" evidence="1">
    <location>
        <begin position="1"/>
        <end position="109"/>
    </location>
</feature>
<proteinExistence type="predicted"/>
<organism evidence="2 3">
    <name type="scientific">Brassica carinata</name>
    <name type="common">Ethiopian mustard</name>
    <name type="synonym">Abyssinian cabbage</name>
    <dbReference type="NCBI Taxonomy" id="52824"/>
    <lineage>
        <taxon>Eukaryota</taxon>
        <taxon>Viridiplantae</taxon>
        <taxon>Streptophyta</taxon>
        <taxon>Embryophyta</taxon>
        <taxon>Tracheophyta</taxon>
        <taxon>Spermatophyta</taxon>
        <taxon>Magnoliopsida</taxon>
        <taxon>eudicotyledons</taxon>
        <taxon>Gunneridae</taxon>
        <taxon>Pentapetalae</taxon>
        <taxon>rosids</taxon>
        <taxon>malvids</taxon>
        <taxon>Brassicales</taxon>
        <taxon>Brassicaceae</taxon>
        <taxon>Brassiceae</taxon>
        <taxon>Brassica</taxon>
    </lineage>
</organism>
<protein>
    <submittedName>
        <fullName evidence="2">Uncharacterized protein</fullName>
    </submittedName>
</protein>
<keyword evidence="3" id="KW-1185">Reference proteome</keyword>
<sequence>MVETRRSSSASKRNSPPETSSSRPTKRSKATAAEPAGSSSAASDAPIENNQNPVSAPGSESGEPSKLGTNDPVIANDASCPDADTNQQVQGLVTPTPTGEVVAEADKSKKAEKLWLKRTKAPWAKLISQYPQNPHRVMRGPVFTVGRRGCDLSIKDQSMPSVLCELRQME</sequence>
<feature type="compositionally biased region" description="Low complexity" evidence="1">
    <location>
        <begin position="30"/>
        <end position="45"/>
    </location>
</feature>
<reference evidence="2 3" key="1">
    <citation type="submission" date="2020-02" db="EMBL/GenBank/DDBJ databases">
        <authorList>
            <person name="Ma Q."/>
            <person name="Huang Y."/>
            <person name="Song X."/>
            <person name="Pei D."/>
        </authorList>
    </citation>
    <scope>NUCLEOTIDE SEQUENCE [LARGE SCALE GENOMIC DNA]</scope>
    <source>
        <strain evidence="2">Sxm20200214</strain>
        <tissue evidence="2">Leaf</tissue>
    </source>
</reference>
<dbReference type="AlphaFoldDB" id="A0A8X7QC58"/>
<name>A0A8X7QC58_BRACI</name>
<feature type="compositionally biased region" description="Polar residues" evidence="1">
    <location>
        <begin position="84"/>
        <end position="97"/>
    </location>
</feature>
<feature type="compositionally biased region" description="Polar residues" evidence="1">
    <location>
        <begin position="7"/>
        <end position="23"/>
    </location>
</feature>
<gene>
    <name evidence="2" type="ORF">Bca52824_062042</name>
</gene>
<dbReference type="EMBL" id="JAAMPC010000013">
    <property type="protein sequence ID" value="KAG2267487.1"/>
    <property type="molecule type" value="Genomic_DNA"/>
</dbReference>